<dbReference type="EMBL" id="FTPD01000026">
    <property type="protein sequence ID" value="SIT57283.1"/>
    <property type="molecule type" value="Genomic_DNA"/>
</dbReference>
<evidence type="ECO:0000313" key="2">
    <source>
        <dbReference type="Proteomes" id="UP000188388"/>
    </source>
</evidence>
<sequence>MARVVRTSTPFGRCQRTEGHSLRSSPLFIYDDFYTIIAFAKNFSVQKSL</sequence>
<dbReference type="Proteomes" id="UP000188388">
    <property type="component" value="Unassembled WGS sequence"/>
</dbReference>
<protein>
    <submittedName>
        <fullName evidence="1">Uncharacterized protein</fullName>
    </submittedName>
</protein>
<reference evidence="2" key="1">
    <citation type="submission" date="2017-01" db="EMBL/GenBank/DDBJ databases">
        <authorList>
            <person name="Brunel B."/>
        </authorList>
    </citation>
    <scope>NUCLEOTIDE SEQUENCE [LARGE SCALE GENOMIC DNA]</scope>
</reference>
<name>A0A1R3VBL6_9HYPH</name>
<keyword evidence="2" id="KW-1185">Reference proteome</keyword>
<proteinExistence type="predicted"/>
<organism evidence="1 2">
    <name type="scientific">Mesorhizobium prunaredense</name>
    <dbReference type="NCBI Taxonomy" id="1631249"/>
    <lineage>
        <taxon>Bacteria</taxon>
        <taxon>Pseudomonadati</taxon>
        <taxon>Pseudomonadota</taxon>
        <taxon>Alphaproteobacteria</taxon>
        <taxon>Hyphomicrobiales</taxon>
        <taxon>Phyllobacteriaceae</taxon>
        <taxon>Mesorhizobium</taxon>
    </lineage>
</organism>
<dbReference type="STRING" id="1631249.BQ8794_320105"/>
<dbReference type="AlphaFoldDB" id="A0A1R3VBL6"/>
<evidence type="ECO:0000313" key="1">
    <source>
        <dbReference type="EMBL" id="SIT57283.1"/>
    </source>
</evidence>
<accession>A0A1R3VBL6</accession>
<gene>
    <name evidence="1" type="ORF">BQ8794_320105</name>
</gene>